<dbReference type="HOGENOM" id="CLU_2906387_0_0_1"/>
<dbReference type="AlphaFoldDB" id="A1A6N7"/>
<dbReference type="OrthoDB" id="7808579at2759"/>
<dbReference type="ExpressionAtlas" id="A1A6N7">
    <property type="expression patterns" value="baseline"/>
</dbReference>
<reference evidence="2" key="1">
    <citation type="submission" date="2006-12" db="EMBL/GenBank/DDBJ databases">
        <authorList>
            <person name="Stapleton M."/>
            <person name="Carlson J."/>
            <person name="Frise E."/>
            <person name="Kapadia B."/>
            <person name="Park S."/>
            <person name="Wan K."/>
            <person name="Yu C."/>
            <person name="Celniker S."/>
        </authorList>
    </citation>
    <scope>NUCLEOTIDE SEQUENCE</scope>
</reference>
<feature type="non-terminal residue" evidence="2">
    <location>
        <position position="1"/>
    </location>
</feature>
<evidence type="ECO:0000313" key="3">
    <source>
        <dbReference type="EMBL" id="ABL75680.1"/>
    </source>
</evidence>
<proteinExistence type="evidence at transcript level"/>
<keyword evidence="1" id="KW-0472">Membrane</keyword>
<dbReference type="Bgee" id="FBgn0085199">
    <property type="expression patterns" value="Expressed in early elongation stage spermatid (Drosophila) in testis and 20 other cell types or tissues"/>
</dbReference>
<protein>
    <submittedName>
        <fullName evidence="2">IP16809p</fullName>
    </submittedName>
    <submittedName>
        <fullName evidence="3">IP17109p</fullName>
    </submittedName>
</protein>
<name>A1A6N7_DROME</name>
<evidence type="ECO:0000313" key="2">
    <source>
        <dbReference type="EMBL" id="ABL75617.1"/>
    </source>
</evidence>
<organism evidence="2">
    <name type="scientific">Drosophila melanogaster</name>
    <name type="common">Fruit fly</name>
    <dbReference type="NCBI Taxonomy" id="7227"/>
    <lineage>
        <taxon>Eukaryota</taxon>
        <taxon>Metazoa</taxon>
        <taxon>Ecdysozoa</taxon>
        <taxon>Arthropoda</taxon>
        <taxon>Hexapoda</taxon>
        <taxon>Insecta</taxon>
        <taxon>Pterygota</taxon>
        <taxon>Neoptera</taxon>
        <taxon>Endopterygota</taxon>
        <taxon>Diptera</taxon>
        <taxon>Brachycera</taxon>
        <taxon>Muscomorpha</taxon>
        <taxon>Ephydroidea</taxon>
        <taxon>Drosophilidae</taxon>
        <taxon>Drosophila</taxon>
        <taxon>Sophophora</taxon>
    </lineage>
</organism>
<dbReference type="VEuPathDB" id="VectorBase:FBgn0085199"/>
<keyword evidence="1" id="KW-0812">Transmembrane</keyword>
<sequence>RPLEKLQNLWLKFGEPEKYSMAGSPGVKDKLNLIVGGDICEVYRDGFNCGSFGFWCGLVGLAVFIIFLAYFHINRERIDPTS</sequence>
<keyword evidence="1" id="KW-1133">Transmembrane helix</keyword>
<feature type="transmembrane region" description="Helical" evidence="1">
    <location>
        <begin position="52"/>
        <end position="73"/>
    </location>
</feature>
<dbReference type="IntAct" id="A1A6N7">
    <property type="interactions" value="24"/>
</dbReference>
<accession>A1A6N7</accession>
<dbReference type="EMBL" id="BT029557">
    <property type="protein sequence ID" value="ABL75617.1"/>
    <property type="molecule type" value="mRNA"/>
</dbReference>
<dbReference type="EMBL" id="BT029621">
    <property type="protein sequence ID" value="ABL75680.1"/>
    <property type="molecule type" value="mRNA"/>
</dbReference>
<evidence type="ECO:0000256" key="1">
    <source>
        <dbReference type="SAM" id="Phobius"/>
    </source>
</evidence>